<dbReference type="AlphaFoldDB" id="A0A9P8RIC1"/>
<comment type="caution">
    <text evidence="1">The sequence shown here is derived from an EMBL/GenBank/DDBJ whole genome shotgun (WGS) entry which is preliminary data.</text>
</comment>
<dbReference type="RefSeq" id="XP_045952921.1">
    <property type="nucleotide sequence ID" value="XM_046104133.1"/>
</dbReference>
<keyword evidence="2" id="KW-1185">Reference proteome</keyword>
<dbReference type="EMBL" id="JAGPXC010000010">
    <property type="protein sequence ID" value="KAH6646407.1"/>
    <property type="molecule type" value="Genomic_DNA"/>
</dbReference>
<evidence type="ECO:0000313" key="2">
    <source>
        <dbReference type="Proteomes" id="UP000758603"/>
    </source>
</evidence>
<organism evidence="1 2">
    <name type="scientific">Truncatella angustata</name>
    <dbReference type="NCBI Taxonomy" id="152316"/>
    <lineage>
        <taxon>Eukaryota</taxon>
        <taxon>Fungi</taxon>
        <taxon>Dikarya</taxon>
        <taxon>Ascomycota</taxon>
        <taxon>Pezizomycotina</taxon>
        <taxon>Sordariomycetes</taxon>
        <taxon>Xylariomycetidae</taxon>
        <taxon>Amphisphaeriales</taxon>
        <taxon>Sporocadaceae</taxon>
        <taxon>Truncatella</taxon>
    </lineage>
</organism>
<accession>A0A9P8RIC1</accession>
<dbReference type="GeneID" id="70133024"/>
<proteinExistence type="predicted"/>
<reference evidence="1" key="1">
    <citation type="journal article" date="2021" name="Nat. Commun.">
        <title>Genetic determinants of endophytism in the Arabidopsis root mycobiome.</title>
        <authorList>
            <person name="Mesny F."/>
            <person name="Miyauchi S."/>
            <person name="Thiergart T."/>
            <person name="Pickel B."/>
            <person name="Atanasova L."/>
            <person name="Karlsson M."/>
            <person name="Huettel B."/>
            <person name="Barry K.W."/>
            <person name="Haridas S."/>
            <person name="Chen C."/>
            <person name="Bauer D."/>
            <person name="Andreopoulos W."/>
            <person name="Pangilinan J."/>
            <person name="LaButti K."/>
            <person name="Riley R."/>
            <person name="Lipzen A."/>
            <person name="Clum A."/>
            <person name="Drula E."/>
            <person name="Henrissat B."/>
            <person name="Kohler A."/>
            <person name="Grigoriev I.V."/>
            <person name="Martin F.M."/>
            <person name="Hacquard S."/>
        </authorList>
    </citation>
    <scope>NUCLEOTIDE SEQUENCE</scope>
    <source>
        <strain evidence="1">MPI-SDFR-AT-0073</strain>
    </source>
</reference>
<sequence>MRIFTGLFSMSAFKGTWWLQERCHHSGTSSPCGSRRNCTALRLSLLLPYAPYILSLIYRTFQTLCAGNGGHKFPQHAVHCLPTLTLRSEVV</sequence>
<dbReference type="Proteomes" id="UP000758603">
    <property type="component" value="Unassembled WGS sequence"/>
</dbReference>
<evidence type="ECO:0000313" key="1">
    <source>
        <dbReference type="EMBL" id="KAH6646407.1"/>
    </source>
</evidence>
<gene>
    <name evidence="1" type="ORF">BKA67DRAFT_584209</name>
</gene>
<name>A0A9P8RIC1_9PEZI</name>
<protein>
    <submittedName>
        <fullName evidence="1">Uncharacterized protein</fullName>
    </submittedName>
</protein>